<feature type="compositionally biased region" description="Low complexity" evidence="5">
    <location>
        <begin position="353"/>
        <end position="367"/>
    </location>
</feature>
<keyword evidence="3" id="KW-0653">Protein transport</keyword>
<feature type="domain" description="Clathrin/coatomer adaptor adaptin-like N-terminal" evidence="6">
    <location>
        <begin position="47"/>
        <end position="189"/>
    </location>
</feature>
<dbReference type="GeneID" id="91990383"/>
<evidence type="ECO:0000256" key="3">
    <source>
        <dbReference type="ARBA" id="ARBA00022927"/>
    </source>
</evidence>
<dbReference type="EMBL" id="ATAM02000006">
    <property type="protein sequence ID" value="KAL0247462.1"/>
    <property type="molecule type" value="Genomic_DNA"/>
</dbReference>
<comment type="subcellular location">
    <subcellularLocation>
        <location evidence="1">Endomembrane system</location>
    </subcellularLocation>
</comment>
<evidence type="ECO:0000313" key="7">
    <source>
        <dbReference type="EMBL" id="KAL0247462.1"/>
    </source>
</evidence>
<accession>A0ABR3BRH3</accession>
<evidence type="ECO:0000256" key="2">
    <source>
        <dbReference type="ARBA" id="ARBA00022448"/>
    </source>
</evidence>
<feature type="region of interest" description="Disordered" evidence="5">
    <location>
        <begin position="344"/>
        <end position="368"/>
    </location>
</feature>
<feature type="region of interest" description="Disordered" evidence="5">
    <location>
        <begin position="412"/>
        <end position="435"/>
    </location>
</feature>
<keyword evidence="4" id="KW-0472">Membrane</keyword>
<gene>
    <name evidence="7" type="ORF">I308_103527</name>
</gene>
<dbReference type="InterPro" id="IPR002553">
    <property type="entry name" value="Clathrin/coatomer_adapt-like_N"/>
</dbReference>
<organism evidence="7 8">
    <name type="scientific">Cryptococcus tetragattii IND107</name>
    <dbReference type="NCBI Taxonomy" id="1296105"/>
    <lineage>
        <taxon>Eukaryota</taxon>
        <taxon>Fungi</taxon>
        <taxon>Dikarya</taxon>
        <taxon>Basidiomycota</taxon>
        <taxon>Agaricomycotina</taxon>
        <taxon>Tremellomycetes</taxon>
        <taxon>Tremellales</taxon>
        <taxon>Cryptococcaceae</taxon>
        <taxon>Cryptococcus</taxon>
        <taxon>Cryptococcus gattii species complex</taxon>
    </lineage>
</organism>
<reference evidence="7 8" key="2">
    <citation type="submission" date="2024-01" db="EMBL/GenBank/DDBJ databases">
        <title>Comparative genomics of Cryptococcus and Kwoniella reveals pathogenesis evolution and contrasting modes of karyotype evolution via chromosome fusion or intercentromeric recombination.</title>
        <authorList>
            <person name="Coelho M.A."/>
            <person name="David-Palma M."/>
            <person name="Shea T."/>
            <person name="Bowers K."/>
            <person name="Mcginley-Smith S."/>
            <person name="Mohammad A.W."/>
            <person name="Gnirke A."/>
            <person name="Yurkov A.M."/>
            <person name="Nowrousian M."/>
            <person name="Sun S."/>
            <person name="Cuomo C.A."/>
            <person name="Heitman J."/>
        </authorList>
    </citation>
    <scope>NUCLEOTIDE SEQUENCE [LARGE SCALE GENOMIC DNA]</scope>
    <source>
        <strain evidence="7 8">IND107</strain>
    </source>
</reference>
<keyword evidence="2" id="KW-0813">Transport</keyword>
<evidence type="ECO:0000256" key="5">
    <source>
        <dbReference type="SAM" id="MobiDB-lite"/>
    </source>
</evidence>
<name>A0ABR3BRH3_9TREE</name>
<dbReference type="InterPro" id="IPR050840">
    <property type="entry name" value="Adaptor_Complx_Large_Subunit"/>
</dbReference>
<evidence type="ECO:0000313" key="8">
    <source>
        <dbReference type="Proteomes" id="UP000054399"/>
    </source>
</evidence>
<feature type="compositionally biased region" description="Low complexity" evidence="5">
    <location>
        <begin position="412"/>
        <end position="421"/>
    </location>
</feature>
<reference evidence="8" key="1">
    <citation type="submission" date="2015-01" db="EMBL/GenBank/DDBJ databases">
        <title>The Genome Sequence of Cryptococcus gattii MMRL2647.</title>
        <authorList>
            <consortium name="The Broad Institute Genomics Platform"/>
            <person name="Cuomo C."/>
            <person name="Litvintseva A."/>
            <person name="Chen Y."/>
            <person name="Heitman J."/>
            <person name="Sun S."/>
            <person name="Springer D."/>
            <person name="Dromer F."/>
            <person name="Young S."/>
            <person name="Zeng Q."/>
            <person name="Gargeya S."/>
            <person name="Abouelleil A."/>
            <person name="Alvarado L."/>
            <person name="Chapman S.B."/>
            <person name="Gainer-Dewar J."/>
            <person name="Goldberg J."/>
            <person name="Griggs A."/>
            <person name="Gujja S."/>
            <person name="Hansen M."/>
            <person name="Howarth C."/>
            <person name="Imamovic A."/>
            <person name="Larimer J."/>
            <person name="Murphy C."/>
            <person name="Naylor J."/>
            <person name="Pearson M."/>
            <person name="Priest M."/>
            <person name="Roberts A."/>
            <person name="Saif S."/>
            <person name="Shea T."/>
            <person name="Sykes S."/>
            <person name="Wortman J."/>
            <person name="Nusbaum C."/>
            <person name="Birren B."/>
        </authorList>
    </citation>
    <scope>NUCLEOTIDE SEQUENCE [LARGE SCALE GENOMIC DNA]</scope>
    <source>
        <strain evidence="8">IND107</strain>
    </source>
</reference>
<dbReference type="PANTHER" id="PTHR22780">
    <property type="entry name" value="ADAPTIN, ALPHA/GAMMA/EPSILON"/>
    <property type="match status" value="1"/>
</dbReference>
<comment type="caution">
    <text evidence="7">The sequence shown here is derived from an EMBL/GenBank/DDBJ whole genome shotgun (WGS) entry which is preliminary data.</text>
</comment>
<dbReference type="SUPFAM" id="SSF48371">
    <property type="entry name" value="ARM repeat"/>
    <property type="match status" value="1"/>
</dbReference>
<protein>
    <recommendedName>
        <fullName evidence="6">Clathrin/coatomer adaptor adaptin-like N-terminal domain-containing protein</fullName>
    </recommendedName>
</protein>
<evidence type="ECO:0000259" key="6">
    <source>
        <dbReference type="Pfam" id="PF01602"/>
    </source>
</evidence>
<dbReference type="Proteomes" id="UP000054399">
    <property type="component" value="Unassembled WGS sequence"/>
</dbReference>
<evidence type="ECO:0000256" key="4">
    <source>
        <dbReference type="ARBA" id="ARBA00023136"/>
    </source>
</evidence>
<proteinExistence type="predicted"/>
<evidence type="ECO:0000256" key="1">
    <source>
        <dbReference type="ARBA" id="ARBA00004308"/>
    </source>
</evidence>
<dbReference type="InterPro" id="IPR011989">
    <property type="entry name" value="ARM-like"/>
</dbReference>
<sequence length="855" mass="93667">MPRGPSVPPYLTSGASSRAHHALLAQLSHADSPQEEDRITAHHVHQAKAALQSTDLNTTRVAENLIVILHCSMLRHNVDDDLDFALIPALKLAESGKTIQERRIGYLFLVERLPPNHELQLLLINTIRKDLSSGQPANILLALHTIVKLPFHDLAPAVTPLLISKPLLRHTSAAIRQRTYQALVALHLSPPTFPRTPPQLYSQAQQSVTVPLAFPLSMSKVVKAVCRERDGSCLCVLFKLLRRLIHSGAHEMKNEEERGYLVQVVLDKAEAVGQRRVDAEGEGEGGELIRETVRLLGALISARVVEMKSVNSGKQEPEEAEVVEGKEVRERIGEWIRSKMEVMGMDGSRSESHSQSQSQSRSQSRSRSGIELTRWRKAFLLEVCGIAPMVPVVIGHCLGVVSRLLVPSSFASSSSSSSSSSPRRDTHTHTSVLPPPNEHVLALQCLLHLPPKAWDQGGKMGEREMGVVMEGVGSGDASVRRLTIEVLYKLSHDLSRTIFGGYLESIVTSTNLSLPLEIQIQAQAQAQGMGIEERMKVKMGRRETAGRALEVCEVVARARARVRVGEQEGRSDGNVVDWGDVVSVLVTLGETEKETGKDGEEDGDGWEEGVKRAMDLVGLYDPSGVLLIDAIQTRYERCITHEHDEGHEGHAHEHEHGTIWIQSPTVVMLLGAVASHLPVSGLGDEKVKQRGRASLRELLSAALSANSGGGRIDGENNTIGVIPTTSTSGATSMLSPAMQEIVLLGFVALLRDDEEGEGFERIRKDVEFLAKGAKGYIKRRCDEVIYMIDNELMREVWDGAKSNSLSDIRTSLIDTVASQQKRASLKSKSETTGSPLSWSTLTATKQLRYEAYGSK</sequence>
<dbReference type="Gene3D" id="1.25.10.10">
    <property type="entry name" value="Leucine-rich Repeat Variant"/>
    <property type="match status" value="1"/>
</dbReference>
<dbReference type="RefSeq" id="XP_066613423.1">
    <property type="nucleotide sequence ID" value="XM_066758021.1"/>
</dbReference>
<dbReference type="InterPro" id="IPR016024">
    <property type="entry name" value="ARM-type_fold"/>
</dbReference>
<keyword evidence="8" id="KW-1185">Reference proteome</keyword>
<dbReference type="Pfam" id="PF01602">
    <property type="entry name" value="Adaptin_N"/>
    <property type="match status" value="1"/>
</dbReference>